<protein>
    <submittedName>
        <fullName evidence="1">Uncharacterized protein</fullName>
    </submittedName>
</protein>
<sequence>MRVKVFVSSVLFEKALHDEKNDGVVLVCRGDTALRVACYFSAEQKDEFGCSLELRRRAINKALTRVGVRVFYEDTVFEDYTVESDTEFSRIICTPDIFFYCVSNCWS</sequence>
<accession>A0A976R5J8</accession>
<dbReference type="EMBL" id="OM869682">
    <property type="protein sequence ID" value="UPW41861.1"/>
    <property type="molecule type" value="Genomic_DNA"/>
</dbReference>
<evidence type="ECO:0000313" key="1">
    <source>
        <dbReference type="EMBL" id="UPW41861.1"/>
    </source>
</evidence>
<reference evidence="1" key="1">
    <citation type="submission" date="2022-02" db="EMBL/GenBank/DDBJ databases">
        <title>Towards deciphering the DNA virus diversity associated with rodent species in the families Cricetidae and Heteromyidae.</title>
        <authorList>
            <person name="Lund M."/>
            <person name="Larsen B.B."/>
            <person name="Gryseels S."/>
            <person name="Kraberger S."/>
            <person name="Rowsey D.M."/>
            <person name="Steger L."/>
            <person name="Yule K.M."/>
            <person name="Upham N.S."/>
            <person name="Worobey M."/>
            <person name="Van Doorslaer K."/>
            <person name="Varsani A."/>
        </authorList>
    </citation>
    <scope>NUCLEOTIDE SEQUENCE</scope>
    <source>
        <strain evidence="1">NeonRodF5_7</strain>
    </source>
</reference>
<organism evidence="1">
    <name type="scientific">Peromfec virus RodF5_7</name>
    <dbReference type="NCBI Taxonomy" id="2929343"/>
    <lineage>
        <taxon>Viruses</taxon>
        <taxon>Monodnaviria</taxon>
        <taxon>Sangervirae</taxon>
        <taxon>Phixviricota</taxon>
        <taxon>Malgrandaviricetes</taxon>
        <taxon>Petitvirales</taxon>
        <taxon>Microviridae</taxon>
    </lineage>
</organism>
<proteinExistence type="predicted"/>
<name>A0A976R5J8_9VIRU</name>